<dbReference type="Proteomes" id="UP000027138">
    <property type="component" value="Unassembled WGS sequence"/>
</dbReference>
<sequence length="81" mass="9278">MSEIEIFRLGRSAAAPLFKFRFCRSKLGLKRAQRRMEKVAIGEGGWSRPVALESPENRENERVRPFPIGREYAALLFVAVL</sequence>
<organism evidence="1 2">
    <name type="scientific">Jatropha curcas</name>
    <name type="common">Barbados nut</name>
    <dbReference type="NCBI Taxonomy" id="180498"/>
    <lineage>
        <taxon>Eukaryota</taxon>
        <taxon>Viridiplantae</taxon>
        <taxon>Streptophyta</taxon>
        <taxon>Embryophyta</taxon>
        <taxon>Tracheophyta</taxon>
        <taxon>Spermatophyta</taxon>
        <taxon>Magnoliopsida</taxon>
        <taxon>eudicotyledons</taxon>
        <taxon>Gunneridae</taxon>
        <taxon>Pentapetalae</taxon>
        <taxon>rosids</taxon>
        <taxon>fabids</taxon>
        <taxon>Malpighiales</taxon>
        <taxon>Euphorbiaceae</taxon>
        <taxon>Crotonoideae</taxon>
        <taxon>Jatropheae</taxon>
        <taxon>Jatropha</taxon>
    </lineage>
</organism>
<accession>A0A067KY71</accession>
<protein>
    <submittedName>
        <fullName evidence="1">Uncharacterized protein</fullName>
    </submittedName>
</protein>
<dbReference type="AlphaFoldDB" id="A0A067KY71"/>
<evidence type="ECO:0000313" key="1">
    <source>
        <dbReference type="EMBL" id="KDP41112.1"/>
    </source>
</evidence>
<reference evidence="1 2" key="1">
    <citation type="journal article" date="2014" name="PLoS ONE">
        <title>Global Analysis of Gene Expression Profiles in Physic Nut (Jatropha curcas L.) Seedlings Exposed to Salt Stress.</title>
        <authorList>
            <person name="Zhang L."/>
            <person name="Zhang C."/>
            <person name="Wu P."/>
            <person name="Chen Y."/>
            <person name="Li M."/>
            <person name="Jiang H."/>
            <person name="Wu G."/>
        </authorList>
    </citation>
    <scope>NUCLEOTIDE SEQUENCE [LARGE SCALE GENOMIC DNA]</scope>
    <source>
        <strain evidence="2">cv. GZQX0401</strain>
        <tissue evidence="1">Young leaves</tissue>
    </source>
</reference>
<name>A0A067KY71_JATCU</name>
<proteinExistence type="predicted"/>
<evidence type="ECO:0000313" key="2">
    <source>
        <dbReference type="Proteomes" id="UP000027138"/>
    </source>
</evidence>
<dbReference type="EMBL" id="KK914321">
    <property type="protein sequence ID" value="KDP41112.1"/>
    <property type="molecule type" value="Genomic_DNA"/>
</dbReference>
<keyword evidence="2" id="KW-1185">Reference proteome</keyword>
<gene>
    <name evidence="1" type="ORF">JCGZ_03242</name>
</gene>